<sequence length="100" mass="10791">MNDKPASDRDARVAERAYAKWEAEGRPAGRHDDHWHDAAREIDADPIAGAVPEAIPIAEREATAEPSKPKRAPKKVATGDAPTPVRKRAPAGIRPKKAGE</sequence>
<organism evidence="2 3">
    <name type="scientific">Sphingomonas spermidinifaciens</name>
    <dbReference type="NCBI Taxonomy" id="1141889"/>
    <lineage>
        <taxon>Bacteria</taxon>
        <taxon>Pseudomonadati</taxon>
        <taxon>Pseudomonadota</taxon>
        <taxon>Alphaproteobacteria</taxon>
        <taxon>Sphingomonadales</taxon>
        <taxon>Sphingomonadaceae</taxon>
        <taxon>Sphingomonas</taxon>
    </lineage>
</organism>
<dbReference type="AlphaFoldDB" id="A0A2A4B9Q3"/>
<accession>A0A2A4B9Q3</accession>
<feature type="region of interest" description="Disordered" evidence="1">
    <location>
        <begin position="59"/>
        <end position="100"/>
    </location>
</feature>
<reference evidence="2 3" key="1">
    <citation type="submission" date="2017-09" db="EMBL/GenBank/DDBJ databases">
        <title>Sphingomonas spermidinifaciens 9NM-10, whole genome shotgun sequence.</title>
        <authorList>
            <person name="Feng G."/>
            <person name="Zhu H."/>
        </authorList>
    </citation>
    <scope>NUCLEOTIDE SEQUENCE [LARGE SCALE GENOMIC DNA]</scope>
    <source>
        <strain evidence="2 3">9NM-10</strain>
    </source>
</reference>
<evidence type="ECO:0000256" key="1">
    <source>
        <dbReference type="SAM" id="MobiDB-lite"/>
    </source>
</evidence>
<comment type="caution">
    <text evidence="2">The sequence shown here is derived from an EMBL/GenBank/DDBJ whole genome shotgun (WGS) entry which is preliminary data.</text>
</comment>
<evidence type="ECO:0000313" key="2">
    <source>
        <dbReference type="EMBL" id="PCD04682.1"/>
    </source>
</evidence>
<dbReference type="Pfam" id="PF11154">
    <property type="entry name" value="DUF2934"/>
    <property type="match status" value="1"/>
</dbReference>
<evidence type="ECO:0000313" key="3">
    <source>
        <dbReference type="Proteomes" id="UP000218366"/>
    </source>
</evidence>
<dbReference type="InterPro" id="IPR021327">
    <property type="entry name" value="DUF2934"/>
</dbReference>
<keyword evidence="3" id="KW-1185">Reference proteome</keyword>
<protein>
    <recommendedName>
        <fullName evidence="4">DUF2934 domain-containing protein</fullName>
    </recommendedName>
</protein>
<dbReference type="RefSeq" id="WP_096343074.1">
    <property type="nucleotide sequence ID" value="NZ_NWMW01000001.1"/>
</dbReference>
<evidence type="ECO:0008006" key="4">
    <source>
        <dbReference type="Google" id="ProtNLM"/>
    </source>
</evidence>
<dbReference type="EMBL" id="NWMW01000001">
    <property type="protein sequence ID" value="PCD04682.1"/>
    <property type="molecule type" value="Genomic_DNA"/>
</dbReference>
<gene>
    <name evidence="2" type="ORF">COC42_03695</name>
</gene>
<name>A0A2A4B9Q3_9SPHN</name>
<proteinExistence type="predicted"/>
<dbReference type="Proteomes" id="UP000218366">
    <property type="component" value="Unassembled WGS sequence"/>
</dbReference>